<accession>A0AAN9MG76</accession>
<comment type="caution">
    <text evidence="2">The sequence shown here is derived from an EMBL/GenBank/DDBJ whole genome shotgun (WGS) entry which is preliminary data.</text>
</comment>
<protein>
    <submittedName>
        <fullName evidence="2">Uncharacterized protein</fullName>
    </submittedName>
</protein>
<name>A0AAN9MG76_PHACN</name>
<feature type="compositionally biased region" description="Basic and acidic residues" evidence="1">
    <location>
        <begin position="98"/>
        <end position="113"/>
    </location>
</feature>
<dbReference type="AlphaFoldDB" id="A0AAN9MG76"/>
<proteinExistence type="predicted"/>
<dbReference type="Proteomes" id="UP001374584">
    <property type="component" value="Unassembled WGS sequence"/>
</dbReference>
<evidence type="ECO:0000256" key="1">
    <source>
        <dbReference type="SAM" id="MobiDB-lite"/>
    </source>
</evidence>
<feature type="region of interest" description="Disordered" evidence="1">
    <location>
        <begin position="1"/>
        <end position="20"/>
    </location>
</feature>
<dbReference type="EMBL" id="JAYMYR010000007">
    <property type="protein sequence ID" value="KAK7353862.1"/>
    <property type="molecule type" value="Genomic_DNA"/>
</dbReference>
<evidence type="ECO:0000313" key="3">
    <source>
        <dbReference type="Proteomes" id="UP001374584"/>
    </source>
</evidence>
<gene>
    <name evidence="2" type="ORF">VNO80_19315</name>
</gene>
<evidence type="ECO:0000313" key="2">
    <source>
        <dbReference type="EMBL" id="KAK7353862.1"/>
    </source>
</evidence>
<organism evidence="2 3">
    <name type="scientific">Phaseolus coccineus</name>
    <name type="common">Scarlet runner bean</name>
    <name type="synonym">Phaseolus multiflorus</name>
    <dbReference type="NCBI Taxonomy" id="3886"/>
    <lineage>
        <taxon>Eukaryota</taxon>
        <taxon>Viridiplantae</taxon>
        <taxon>Streptophyta</taxon>
        <taxon>Embryophyta</taxon>
        <taxon>Tracheophyta</taxon>
        <taxon>Spermatophyta</taxon>
        <taxon>Magnoliopsida</taxon>
        <taxon>eudicotyledons</taxon>
        <taxon>Gunneridae</taxon>
        <taxon>Pentapetalae</taxon>
        <taxon>rosids</taxon>
        <taxon>fabids</taxon>
        <taxon>Fabales</taxon>
        <taxon>Fabaceae</taxon>
        <taxon>Papilionoideae</taxon>
        <taxon>50 kb inversion clade</taxon>
        <taxon>NPAAA clade</taxon>
        <taxon>indigoferoid/millettioid clade</taxon>
        <taxon>Phaseoleae</taxon>
        <taxon>Phaseolus</taxon>
    </lineage>
</organism>
<feature type="region of interest" description="Disordered" evidence="1">
    <location>
        <begin position="86"/>
        <end position="113"/>
    </location>
</feature>
<keyword evidence="3" id="KW-1185">Reference proteome</keyword>
<reference evidence="2 3" key="1">
    <citation type="submission" date="2024-01" db="EMBL/GenBank/DDBJ databases">
        <title>The genomes of 5 underutilized Papilionoideae crops provide insights into root nodulation and disease resistanc.</title>
        <authorList>
            <person name="Jiang F."/>
        </authorList>
    </citation>
    <scope>NUCLEOTIDE SEQUENCE [LARGE SCALE GENOMIC DNA]</scope>
    <source>
        <strain evidence="2">JINMINGXINNONG_FW02</strain>
        <tissue evidence="2">Leaves</tissue>
    </source>
</reference>
<sequence length="113" mass="12395">MSLAPWRCPHASRPDDARMSLAPRRCPHASRTPAIPACLSRPGDARMLRALAIPPRLKLELASAKGLTALPGDLRGTDVALSDWMRTTPRGQAQEDMEANHHEDEEVEDVHGD</sequence>